<organism evidence="3 4">
    <name type="scientific">Sphaerisporangium rufum</name>
    <dbReference type="NCBI Taxonomy" id="1381558"/>
    <lineage>
        <taxon>Bacteria</taxon>
        <taxon>Bacillati</taxon>
        <taxon>Actinomycetota</taxon>
        <taxon>Actinomycetes</taxon>
        <taxon>Streptosporangiales</taxon>
        <taxon>Streptosporangiaceae</taxon>
        <taxon>Sphaerisporangium</taxon>
    </lineage>
</organism>
<dbReference type="GO" id="GO:0008194">
    <property type="term" value="F:UDP-glycosyltransferase activity"/>
    <property type="evidence" value="ECO:0007669"/>
    <property type="project" value="InterPro"/>
</dbReference>
<dbReference type="InterPro" id="IPR004276">
    <property type="entry name" value="GlycoTrans_28_N"/>
</dbReference>
<reference evidence="3" key="1">
    <citation type="submission" date="2021-01" db="EMBL/GenBank/DDBJ databases">
        <title>Whole genome shotgun sequence of Sphaerisporangium rufum NBRC 109079.</title>
        <authorList>
            <person name="Komaki H."/>
            <person name="Tamura T."/>
        </authorList>
    </citation>
    <scope>NUCLEOTIDE SEQUENCE</scope>
    <source>
        <strain evidence="3">NBRC 109079</strain>
    </source>
</reference>
<name>A0A919V566_9ACTN</name>
<feature type="domain" description="Glycosyltransferase family 28 N-terminal" evidence="1">
    <location>
        <begin position="9"/>
        <end position="67"/>
    </location>
</feature>
<keyword evidence="3" id="KW-0808">Transferase</keyword>
<accession>A0A919V566</accession>
<dbReference type="InterPro" id="IPR010610">
    <property type="entry name" value="EryCIII-like_C"/>
</dbReference>
<dbReference type="Pfam" id="PF03033">
    <property type="entry name" value="Glyco_transf_28"/>
    <property type="match status" value="1"/>
</dbReference>
<dbReference type="InterPro" id="IPR050426">
    <property type="entry name" value="Glycosyltransferase_28"/>
</dbReference>
<dbReference type="Gene3D" id="3.40.50.2000">
    <property type="entry name" value="Glycogen Phosphorylase B"/>
    <property type="match status" value="2"/>
</dbReference>
<dbReference type="PANTHER" id="PTHR48050">
    <property type="entry name" value="STEROL 3-BETA-GLUCOSYLTRANSFERASE"/>
    <property type="match status" value="1"/>
</dbReference>
<dbReference type="AlphaFoldDB" id="A0A919V566"/>
<dbReference type="Pfam" id="PF06722">
    <property type="entry name" value="EryCIII-like_C"/>
    <property type="match status" value="1"/>
</dbReference>
<dbReference type="RefSeq" id="WP_203994802.1">
    <property type="nucleotide sequence ID" value="NZ_BOOU01000115.1"/>
</dbReference>
<dbReference type="SUPFAM" id="SSF53756">
    <property type="entry name" value="UDP-Glycosyltransferase/glycogen phosphorylase"/>
    <property type="match status" value="1"/>
</dbReference>
<feature type="domain" description="Erythromycin biosynthesis protein CIII-like C-terminal" evidence="2">
    <location>
        <begin position="278"/>
        <end position="369"/>
    </location>
</feature>
<evidence type="ECO:0000313" key="4">
    <source>
        <dbReference type="Proteomes" id="UP000655287"/>
    </source>
</evidence>
<proteinExistence type="predicted"/>
<comment type="caution">
    <text evidence="3">The sequence shown here is derived from an EMBL/GenBank/DDBJ whole genome shotgun (WGS) entry which is preliminary data.</text>
</comment>
<dbReference type="CDD" id="cd03784">
    <property type="entry name" value="GT1_Gtf-like"/>
    <property type="match status" value="1"/>
</dbReference>
<dbReference type="EMBL" id="BOOU01000115">
    <property type="protein sequence ID" value="GII81868.1"/>
    <property type="molecule type" value="Genomic_DNA"/>
</dbReference>
<evidence type="ECO:0000259" key="2">
    <source>
        <dbReference type="Pfam" id="PF06722"/>
    </source>
</evidence>
<protein>
    <submittedName>
        <fullName evidence="3">Glycosyl transferase</fullName>
    </submittedName>
</protein>
<dbReference type="GO" id="GO:0016758">
    <property type="term" value="F:hexosyltransferase activity"/>
    <property type="evidence" value="ECO:0007669"/>
    <property type="project" value="InterPro"/>
</dbReference>
<dbReference type="PANTHER" id="PTHR48050:SF13">
    <property type="entry name" value="STEROL 3-BETA-GLUCOSYLTRANSFERASE UGT80A2"/>
    <property type="match status" value="1"/>
</dbReference>
<gene>
    <name evidence="3" type="ORF">Sru01_68500</name>
</gene>
<dbReference type="GO" id="GO:0005975">
    <property type="term" value="P:carbohydrate metabolic process"/>
    <property type="evidence" value="ECO:0007669"/>
    <property type="project" value="InterPro"/>
</dbReference>
<dbReference type="GO" id="GO:0033072">
    <property type="term" value="P:vancomycin biosynthetic process"/>
    <property type="evidence" value="ECO:0007669"/>
    <property type="project" value="UniProtKB-ARBA"/>
</dbReference>
<evidence type="ECO:0000259" key="1">
    <source>
        <dbReference type="Pfam" id="PF03033"/>
    </source>
</evidence>
<evidence type="ECO:0000313" key="3">
    <source>
        <dbReference type="EMBL" id="GII81868.1"/>
    </source>
</evidence>
<dbReference type="InterPro" id="IPR002213">
    <property type="entry name" value="UDP_glucos_trans"/>
</dbReference>
<sequence length="433" mass="45983">MSVPAARMLLVTHGTDGDVLPFIRLGGALRELGHEVTLLTHSPFRERAAAAGLEFVPIDTPDGYERYSADTALLPGGLGTLDWQEFYRRNDLFGQLALEYRALAERVRPGRTVLVGRHTSALSVLLARESLGVPAAWVAVAPIQPLAAGVARHLYQHTLAGGIDEVRGRFGLPPVTDWPAWFSSADLRIGLWPEWFDRAGPATGDGSLLAGFPLPDDRDEPLPPAAAALLDGPLRPVLVTGGTGRMVHPDFYRAALAGCRLAGRPVLLVVPHEELIPRPLPPEVAWFPRLPFRAAMPKVAAVLHHGGIGTLTRALAAGTPQVILAHGADRPDNAARLAGEGLSRWLPDFRWGPAEVAGALRAALEDGRRPALTGSAEAADGLAAAAGHLSALIGRTPERVAGPPSARLAALHGARRRALAARLRERLAERGAP</sequence>
<keyword evidence="4" id="KW-1185">Reference proteome</keyword>
<dbReference type="Proteomes" id="UP000655287">
    <property type="component" value="Unassembled WGS sequence"/>
</dbReference>